<dbReference type="RefSeq" id="XP_001007975.3">
    <property type="nucleotide sequence ID" value="XM_001007975.3"/>
</dbReference>
<evidence type="ECO:0008006" key="4">
    <source>
        <dbReference type="Google" id="ProtNLM"/>
    </source>
</evidence>
<organism evidence="2 3">
    <name type="scientific">Tetrahymena thermophila (strain SB210)</name>
    <dbReference type="NCBI Taxonomy" id="312017"/>
    <lineage>
        <taxon>Eukaryota</taxon>
        <taxon>Sar</taxon>
        <taxon>Alveolata</taxon>
        <taxon>Ciliophora</taxon>
        <taxon>Intramacronucleata</taxon>
        <taxon>Oligohymenophorea</taxon>
        <taxon>Hymenostomatida</taxon>
        <taxon>Tetrahymenina</taxon>
        <taxon>Tetrahymenidae</taxon>
        <taxon>Tetrahymena</taxon>
    </lineage>
</organism>
<evidence type="ECO:0000256" key="1">
    <source>
        <dbReference type="SAM" id="SignalP"/>
    </source>
</evidence>
<name>Q22R31_TETTS</name>
<gene>
    <name evidence="2" type="ORF">TTHERM_01395380</name>
</gene>
<dbReference type="AlphaFoldDB" id="Q22R31"/>
<accession>Q22R31</accession>
<keyword evidence="3" id="KW-1185">Reference proteome</keyword>
<evidence type="ECO:0000313" key="2">
    <source>
        <dbReference type="EMBL" id="EAR87730.3"/>
    </source>
</evidence>
<dbReference type="GeneID" id="7839090"/>
<evidence type="ECO:0000313" key="3">
    <source>
        <dbReference type="Proteomes" id="UP000009168"/>
    </source>
</evidence>
<dbReference type="InParanoid" id="Q22R31"/>
<feature type="signal peptide" evidence="1">
    <location>
        <begin position="1"/>
        <end position="25"/>
    </location>
</feature>
<dbReference type="HOGENOM" id="CLU_000956_0_0_1"/>
<reference evidence="3" key="1">
    <citation type="journal article" date="2006" name="PLoS Biol.">
        <title>Macronuclear genome sequence of the ciliate Tetrahymena thermophila, a model eukaryote.</title>
        <authorList>
            <person name="Eisen J.A."/>
            <person name="Coyne R.S."/>
            <person name="Wu M."/>
            <person name="Wu D."/>
            <person name="Thiagarajan M."/>
            <person name="Wortman J.R."/>
            <person name="Badger J.H."/>
            <person name="Ren Q."/>
            <person name="Amedeo P."/>
            <person name="Jones K.M."/>
            <person name="Tallon L.J."/>
            <person name="Delcher A.L."/>
            <person name="Salzberg S.L."/>
            <person name="Silva J.C."/>
            <person name="Haas B.J."/>
            <person name="Majoros W.H."/>
            <person name="Farzad M."/>
            <person name="Carlton J.M."/>
            <person name="Smith R.K. Jr."/>
            <person name="Garg J."/>
            <person name="Pearlman R.E."/>
            <person name="Karrer K.M."/>
            <person name="Sun L."/>
            <person name="Manning G."/>
            <person name="Elde N.C."/>
            <person name="Turkewitz A.P."/>
            <person name="Asai D.J."/>
            <person name="Wilkes D.E."/>
            <person name="Wang Y."/>
            <person name="Cai H."/>
            <person name="Collins K."/>
            <person name="Stewart B.A."/>
            <person name="Lee S.R."/>
            <person name="Wilamowska K."/>
            <person name="Weinberg Z."/>
            <person name="Ruzzo W.L."/>
            <person name="Wloga D."/>
            <person name="Gaertig J."/>
            <person name="Frankel J."/>
            <person name="Tsao C.-C."/>
            <person name="Gorovsky M.A."/>
            <person name="Keeling P.J."/>
            <person name="Waller R.F."/>
            <person name="Patron N.J."/>
            <person name="Cherry J.M."/>
            <person name="Stover N.A."/>
            <person name="Krieger C.J."/>
            <person name="del Toro C."/>
            <person name="Ryder H.F."/>
            <person name="Williamson S.C."/>
            <person name="Barbeau R.A."/>
            <person name="Hamilton E.P."/>
            <person name="Orias E."/>
        </authorList>
    </citation>
    <scope>NUCLEOTIDE SEQUENCE [LARGE SCALE GENOMIC DNA]</scope>
    <source>
        <strain evidence="3">SB210</strain>
    </source>
</reference>
<keyword evidence="1" id="KW-0732">Signal</keyword>
<proteinExistence type="predicted"/>
<protein>
    <recommendedName>
        <fullName evidence="4">Transmembrane protein</fullName>
    </recommendedName>
</protein>
<dbReference type="EMBL" id="GG662846">
    <property type="protein sequence ID" value="EAR87730.3"/>
    <property type="molecule type" value="Genomic_DNA"/>
</dbReference>
<dbReference type="Proteomes" id="UP000009168">
    <property type="component" value="Unassembled WGS sequence"/>
</dbReference>
<sequence length="281" mass="32705">MITKLRAEKCILAFLLIQFYIKAYTACIEGCSSCNISNNQNICIKCLDDYELDSNNNLCVYTKCSSNLFYDKNQYDANSLEGGCVAICSAFSYKNLQSNICQSKLKCSVQKPTQQYINDITQTKDFFIYQYNYYVVQKETSMSIYDRNSLNLIKNLNFQAKDLNAFQINSIIFLIQSNNSISTWDIIKESKTEIISPNLIHLDSLTQMTSIDNHYVMVFNANFEKGYVFQIFYDLLNQMFSLSNSFTIGERNCQKDSDIEFQQYLKFTNSRSFYILSFQQR</sequence>
<dbReference type="KEGG" id="tet:TTHERM_01395380"/>
<feature type="chain" id="PRO_5004201563" description="Transmembrane protein" evidence="1">
    <location>
        <begin position="26"/>
        <end position="281"/>
    </location>
</feature>